<proteinExistence type="inferred from homology"/>
<keyword evidence="5" id="KW-1185">Reference proteome</keyword>
<sequence length="112" mass="12154">MEHKTVSFYICHPCYCLEEALVTFLKCLGFESTQIIEEENSSTSLLKHHASASDAIVASEYQYNSSSSSQEHSQKGVADSSSTSTQTLNLSSMGRGGPRRTPLTKDPPGGHN</sequence>
<evidence type="ECO:0000256" key="2">
    <source>
        <dbReference type="ARBA" id="ARBA00022821"/>
    </source>
</evidence>
<reference evidence="4 5" key="1">
    <citation type="submission" date="2023-01" db="EMBL/GenBank/DDBJ databases">
        <authorList>
            <person name="Kreplak J."/>
        </authorList>
    </citation>
    <scope>NUCLEOTIDE SEQUENCE [LARGE SCALE GENOMIC DNA]</scope>
</reference>
<evidence type="ECO:0000313" key="4">
    <source>
        <dbReference type="EMBL" id="CAI8609019.1"/>
    </source>
</evidence>
<evidence type="ECO:0000313" key="5">
    <source>
        <dbReference type="Proteomes" id="UP001157006"/>
    </source>
</evidence>
<comment type="similarity">
    <text evidence="1">Belongs to the brassicaceae elicitor peptide family.</text>
</comment>
<dbReference type="Proteomes" id="UP001157006">
    <property type="component" value="Chromosome 4"/>
</dbReference>
<dbReference type="EMBL" id="OX451739">
    <property type="protein sequence ID" value="CAI8609019.1"/>
    <property type="molecule type" value="Genomic_DNA"/>
</dbReference>
<feature type="region of interest" description="Disordered" evidence="3">
    <location>
        <begin position="63"/>
        <end position="112"/>
    </location>
</feature>
<gene>
    <name evidence="4" type="ORF">VFH_IV113040</name>
</gene>
<name>A0AAV1AG03_VICFA</name>
<feature type="compositionally biased region" description="Low complexity" evidence="3">
    <location>
        <begin position="80"/>
        <end position="92"/>
    </location>
</feature>
<dbReference type="AlphaFoldDB" id="A0AAV1AG03"/>
<accession>A0AAV1AG03</accession>
<protein>
    <submittedName>
        <fullName evidence="4">Uncharacterized protein</fullName>
    </submittedName>
</protein>
<evidence type="ECO:0000256" key="3">
    <source>
        <dbReference type="SAM" id="MobiDB-lite"/>
    </source>
</evidence>
<dbReference type="InterPro" id="IPR035176">
    <property type="entry name" value="PEP"/>
</dbReference>
<dbReference type="GO" id="GO:0045087">
    <property type="term" value="P:innate immune response"/>
    <property type="evidence" value="ECO:0007669"/>
    <property type="project" value="InterPro"/>
</dbReference>
<evidence type="ECO:0000256" key="1">
    <source>
        <dbReference type="ARBA" id="ARBA00011021"/>
    </source>
</evidence>
<keyword evidence="2" id="KW-0611">Plant defense</keyword>
<organism evidence="4 5">
    <name type="scientific">Vicia faba</name>
    <name type="common">Broad bean</name>
    <name type="synonym">Faba vulgaris</name>
    <dbReference type="NCBI Taxonomy" id="3906"/>
    <lineage>
        <taxon>Eukaryota</taxon>
        <taxon>Viridiplantae</taxon>
        <taxon>Streptophyta</taxon>
        <taxon>Embryophyta</taxon>
        <taxon>Tracheophyta</taxon>
        <taxon>Spermatophyta</taxon>
        <taxon>Magnoliopsida</taxon>
        <taxon>eudicotyledons</taxon>
        <taxon>Gunneridae</taxon>
        <taxon>Pentapetalae</taxon>
        <taxon>rosids</taxon>
        <taxon>fabids</taxon>
        <taxon>Fabales</taxon>
        <taxon>Fabaceae</taxon>
        <taxon>Papilionoideae</taxon>
        <taxon>50 kb inversion clade</taxon>
        <taxon>NPAAA clade</taxon>
        <taxon>Hologalegina</taxon>
        <taxon>IRL clade</taxon>
        <taxon>Fabeae</taxon>
        <taxon>Vicia</taxon>
    </lineage>
</organism>
<dbReference type="Pfam" id="PF17232">
    <property type="entry name" value="Pep1_7"/>
    <property type="match status" value="1"/>
</dbReference>